<feature type="chain" id="PRO_5025407911" evidence="2">
    <location>
        <begin position="17"/>
        <end position="200"/>
    </location>
</feature>
<evidence type="ECO:0000256" key="1">
    <source>
        <dbReference type="SAM" id="MobiDB-lite"/>
    </source>
</evidence>
<gene>
    <name evidence="3" type="ORF">BU26DRAFT_562696</name>
</gene>
<dbReference type="Proteomes" id="UP000800094">
    <property type="component" value="Unassembled WGS sequence"/>
</dbReference>
<name>A0A6A6IMM5_9PLEO</name>
<evidence type="ECO:0000313" key="3">
    <source>
        <dbReference type="EMBL" id="KAF2250733.1"/>
    </source>
</evidence>
<dbReference type="OrthoDB" id="5362269at2759"/>
<feature type="region of interest" description="Disordered" evidence="1">
    <location>
        <begin position="30"/>
        <end position="52"/>
    </location>
</feature>
<evidence type="ECO:0000256" key="2">
    <source>
        <dbReference type="SAM" id="SignalP"/>
    </source>
</evidence>
<feature type="signal peptide" evidence="2">
    <location>
        <begin position="1"/>
        <end position="16"/>
    </location>
</feature>
<keyword evidence="4" id="KW-1185">Reference proteome</keyword>
<feature type="compositionally biased region" description="Low complexity" evidence="1">
    <location>
        <begin position="145"/>
        <end position="172"/>
    </location>
</feature>
<dbReference type="RefSeq" id="XP_033685737.1">
    <property type="nucleotide sequence ID" value="XM_033833057.1"/>
</dbReference>
<sequence length="200" mass="20163">MKLVVLLLAAASAAWAQDTVSATGGACEPHGDHWHCPEGVPEPTTPPPAESAVETTLATSTVPAESAPASITATVTEDHDHEESVTVGTTCEPHGDHWHCPSGVPEPTTPPAAVTTATEDDHEHEATATTCEPHGDHWHCPSGVTEPTTPPAAETTTPSGNATGTPTTPTPSQFTGAAADVVRGGSFAAAVLGAAGAFFI</sequence>
<evidence type="ECO:0000313" key="4">
    <source>
        <dbReference type="Proteomes" id="UP000800094"/>
    </source>
</evidence>
<keyword evidence="2" id="KW-0732">Signal</keyword>
<proteinExistence type="predicted"/>
<dbReference type="EMBL" id="ML987193">
    <property type="protein sequence ID" value="KAF2250733.1"/>
    <property type="molecule type" value="Genomic_DNA"/>
</dbReference>
<dbReference type="GeneID" id="54586387"/>
<dbReference type="AlphaFoldDB" id="A0A6A6IMM5"/>
<accession>A0A6A6IMM5</accession>
<reference evidence="3" key="1">
    <citation type="journal article" date="2020" name="Stud. Mycol.">
        <title>101 Dothideomycetes genomes: a test case for predicting lifestyles and emergence of pathogens.</title>
        <authorList>
            <person name="Haridas S."/>
            <person name="Albert R."/>
            <person name="Binder M."/>
            <person name="Bloem J."/>
            <person name="Labutti K."/>
            <person name="Salamov A."/>
            <person name="Andreopoulos B."/>
            <person name="Baker S."/>
            <person name="Barry K."/>
            <person name="Bills G."/>
            <person name="Bluhm B."/>
            <person name="Cannon C."/>
            <person name="Castanera R."/>
            <person name="Culley D."/>
            <person name="Daum C."/>
            <person name="Ezra D."/>
            <person name="Gonzalez J."/>
            <person name="Henrissat B."/>
            <person name="Kuo A."/>
            <person name="Liang C."/>
            <person name="Lipzen A."/>
            <person name="Lutzoni F."/>
            <person name="Magnuson J."/>
            <person name="Mondo S."/>
            <person name="Nolan M."/>
            <person name="Ohm R."/>
            <person name="Pangilinan J."/>
            <person name="Park H.-J."/>
            <person name="Ramirez L."/>
            <person name="Alfaro M."/>
            <person name="Sun H."/>
            <person name="Tritt A."/>
            <person name="Yoshinaga Y."/>
            <person name="Zwiers L.-H."/>
            <person name="Turgeon B."/>
            <person name="Goodwin S."/>
            <person name="Spatafora J."/>
            <person name="Crous P."/>
            <person name="Grigoriev I."/>
        </authorList>
    </citation>
    <scope>NUCLEOTIDE SEQUENCE</scope>
    <source>
        <strain evidence="3">CBS 122368</strain>
    </source>
</reference>
<feature type="region of interest" description="Disordered" evidence="1">
    <location>
        <begin position="131"/>
        <end position="175"/>
    </location>
</feature>
<protein>
    <submittedName>
        <fullName evidence="3">Uncharacterized protein</fullName>
    </submittedName>
</protein>
<organism evidence="3 4">
    <name type="scientific">Trematosphaeria pertusa</name>
    <dbReference type="NCBI Taxonomy" id="390896"/>
    <lineage>
        <taxon>Eukaryota</taxon>
        <taxon>Fungi</taxon>
        <taxon>Dikarya</taxon>
        <taxon>Ascomycota</taxon>
        <taxon>Pezizomycotina</taxon>
        <taxon>Dothideomycetes</taxon>
        <taxon>Pleosporomycetidae</taxon>
        <taxon>Pleosporales</taxon>
        <taxon>Massarineae</taxon>
        <taxon>Trematosphaeriaceae</taxon>
        <taxon>Trematosphaeria</taxon>
    </lineage>
</organism>